<evidence type="ECO:0000313" key="9">
    <source>
        <dbReference type="Proteomes" id="UP000218334"/>
    </source>
</evidence>
<accession>A0A2H3BR72</accession>
<organism evidence="8 9">
    <name type="scientific">Armillaria solidipes</name>
    <dbReference type="NCBI Taxonomy" id="1076256"/>
    <lineage>
        <taxon>Eukaryota</taxon>
        <taxon>Fungi</taxon>
        <taxon>Dikarya</taxon>
        <taxon>Basidiomycota</taxon>
        <taxon>Agaricomycotina</taxon>
        <taxon>Agaricomycetes</taxon>
        <taxon>Agaricomycetidae</taxon>
        <taxon>Agaricales</taxon>
        <taxon>Marasmiineae</taxon>
        <taxon>Physalacriaceae</taxon>
        <taxon>Armillaria</taxon>
    </lineage>
</organism>
<dbReference type="InterPro" id="IPR001138">
    <property type="entry name" value="Zn2Cys6_DnaBD"/>
</dbReference>
<dbReference type="InterPro" id="IPR050815">
    <property type="entry name" value="TF_fung"/>
</dbReference>
<dbReference type="STRING" id="1076256.A0A2H3BR72"/>
<evidence type="ECO:0000313" key="8">
    <source>
        <dbReference type="EMBL" id="PBK73385.1"/>
    </source>
</evidence>
<dbReference type="SUPFAM" id="SSF57701">
    <property type="entry name" value="Zn2/Cys6 DNA-binding domain"/>
    <property type="match status" value="1"/>
</dbReference>
<feature type="region of interest" description="Disordered" evidence="6">
    <location>
        <begin position="95"/>
        <end position="140"/>
    </location>
</feature>
<protein>
    <recommendedName>
        <fullName evidence="7">Zn(2)-C6 fungal-type domain-containing protein</fullName>
    </recommendedName>
</protein>
<dbReference type="PROSITE" id="PS00463">
    <property type="entry name" value="ZN2_CY6_FUNGAL_1"/>
    <property type="match status" value="1"/>
</dbReference>
<comment type="subcellular location">
    <subcellularLocation>
        <location evidence="1">Nucleus</location>
    </subcellularLocation>
</comment>
<evidence type="ECO:0000256" key="1">
    <source>
        <dbReference type="ARBA" id="ARBA00004123"/>
    </source>
</evidence>
<name>A0A2H3BR72_9AGAR</name>
<keyword evidence="4" id="KW-0804">Transcription</keyword>
<dbReference type="Gene3D" id="4.10.240.10">
    <property type="entry name" value="Zn(2)-C6 fungal-type DNA-binding domain"/>
    <property type="match status" value="1"/>
</dbReference>
<feature type="domain" description="Zn(2)-C6 fungal-type" evidence="7">
    <location>
        <begin position="21"/>
        <end position="53"/>
    </location>
</feature>
<dbReference type="GO" id="GO:0003677">
    <property type="term" value="F:DNA binding"/>
    <property type="evidence" value="ECO:0007669"/>
    <property type="project" value="InterPro"/>
</dbReference>
<gene>
    <name evidence="8" type="ORF">ARMSODRAFT_631295</name>
</gene>
<evidence type="ECO:0000256" key="2">
    <source>
        <dbReference type="ARBA" id="ARBA00022723"/>
    </source>
</evidence>
<dbReference type="GO" id="GO:0005634">
    <property type="term" value="C:nucleus"/>
    <property type="evidence" value="ECO:0007669"/>
    <property type="project" value="UniProtKB-SubCell"/>
</dbReference>
<dbReference type="SMART" id="SM00066">
    <property type="entry name" value="GAL4"/>
    <property type="match status" value="1"/>
</dbReference>
<evidence type="ECO:0000259" key="7">
    <source>
        <dbReference type="PROSITE" id="PS50048"/>
    </source>
</evidence>
<dbReference type="GO" id="GO:0008270">
    <property type="term" value="F:zinc ion binding"/>
    <property type="evidence" value="ECO:0007669"/>
    <property type="project" value="InterPro"/>
</dbReference>
<dbReference type="Pfam" id="PF04082">
    <property type="entry name" value="Fungal_trans"/>
    <property type="match status" value="1"/>
</dbReference>
<sequence>MANKTAMVGGGAQGALQRGKACLRCRKRKMRCDGTKPACQQCVRAKKADCCEYDDGKGKTRTQILKETIARLELRIRELEDPEYISPAITLHDPHAYHHSESSSSSLGSPGSTSFSASHSPFPSETTSSPPRPWTNLPGVSPSATPFSSEIFFDEPQIPAPFDLAPALLDLFAPHRHQCGFEVHMGSLRDSLNLPMSEQRHPALMNAIYLWACFVSRPEPLCEHEEHFLTQAIQAHQQGLRLADKVLDIIQASCLLSVYFLANGRLLEGSYHASAAAALAIQVGLHMDVSPEPHQWMNDSTESFDLKPQKIDLRRGERVLAFWQVYNLDRCWSVVLRKPPVLPDASNPWTSITCPWPQDMAEYDSGYIESNSPYHTIAGFLNGDVASGSFSLQTLRAKASTLFAHADQLSRAWDSRMMFLFHMIIIVMLNLLCVGKPSPVNQDQIRALEITITRFLSTLPPVHSLDATMPDDRQILITVHTLAHASIIILHQPFSRDDAHSYDRSSRAARACASIIKSMTDSDFNFLDPIVGTCWTSAAEIIVRELDTLESAWPPMNSSDVRSELGTILYAMTNFHSRFPILGIPIAKIQKRLEV</sequence>
<dbReference type="CDD" id="cd14725">
    <property type="entry name" value="ZIP_Gal4-like_2"/>
    <property type="match status" value="1"/>
</dbReference>
<evidence type="ECO:0000256" key="4">
    <source>
        <dbReference type="ARBA" id="ARBA00023163"/>
    </source>
</evidence>
<dbReference type="PANTHER" id="PTHR47338:SF29">
    <property type="entry name" value="ZN(2)-C6 FUNGAL-TYPE DOMAIN-CONTAINING PROTEIN"/>
    <property type="match status" value="1"/>
</dbReference>
<keyword evidence="9" id="KW-1185">Reference proteome</keyword>
<evidence type="ECO:0000256" key="6">
    <source>
        <dbReference type="SAM" id="MobiDB-lite"/>
    </source>
</evidence>
<dbReference type="CDD" id="cd00067">
    <property type="entry name" value="GAL4"/>
    <property type="match status" value="1"/>
</dbReference>
<dbReference type="GO" id="GO:0000981">
    <property type="term" value="F:DNA-binding transcription factor activity, RNA polymerase II-specific"/>
    <property type="evidence" value="ECO:0007669"/>
    <property type="project" value="InterPro"/>
</dbReference>
<reference evidence="9" key="1">
    <citation type="journal article" date="2017" name="Nat. Ecol. Evol.">
        <title>Genome expansion and lineage-specific genetic innovations in the forest pathogenic fungi Armillaria.</title>
        <authorList>
            <person name="Sipos G."/>
            <person name="Prasanna A.N."/>
            <person name="Walter M.C."/>
            <person name="O'Connor E."/>
            <person name="Balint B."/>
            <person name="Krizsan K."/>
            <person name="Kiss B."/>
            <person name="Hess J."/>
            <person name="Varga T."/>
            <person name="Slot J."/>
            <person name="Riley R."/>
            <person name="Boka B."/>
            <person name="Rigling D."/>
            <person name="Barry K."/>
            <person name="Lee J."/>
            <person name="Mihaltcheva S."/>
            <person name="LaButti K."/>
            <person name="Lipzen A."/>
            <person name="Waldron R."/>
            <person name="Moloney N.M."/>
            <person name="Sperisen C."/>
            <person name="Kredics L."/>
            <person name="Vagvoelgyi C."/>
            <person name="Patrignani A."/>
            <person name="Fitzpatrick D."/>
            <person name="Nagy I."/>
            <person name="Doyle S."/>
            <person name="Anderson J.B."/>
            <person name="Grigoriev I.V."/>
            <person name="Gueldener U."/>
            <person name="Muensterkoetter M."/>
            <person name="Nagy L.G."/>
        </authorList>
    </citation>
    <scope>NUCLEOTIDE SEQUENCE [LARGE SCALE GENOMIC DNA]</scope>
    <source>
        <strain evidence="9">28-4</strain>
    </source>
</reference>
<evidence type="ECO:0000256" key="3">
    <source>
        <dbReference type="ARBA" id="ARBA00023015"/>
    </source>
</evidence>
<dbReference type="EMBL" id="KZ293420">
    <property type="protein sequence ID" value="PBK73385.1"/>
    <property type="molecule type" value="Genomic_DNA"/>
</dbReference>
<dbReference type="AlphaFoldDB" id="A0A2H3BR72"/>
<keyword evidence="2" id="KW-0479">Metal-binding</keyword>
<dbReference type="Proteomes" id="UP000218334">
    <property type="component" value="Unassembled WGS sequence"/>
</dbReference>
<proteinExistence type="predicted"/>
<dbReference type="PANTHER" id="PTHR47338">
    <property type="entry name" value="ZN(II)2CYS6 TRANSCRIPTION FACTOR (EUROFUNG)-RELATED"/>
    <property type="match status" value="1"/>
</dbReference>
<feature type="compositionally biased region" description="Low complexity" evidence="6">
    <location>
        <begin position="102"/>
        <end position="129"/>
    </location>
</feature>
<dbReference type="Pfam" id="PF00172">
    <property type="entry name" value="Zn_clus"/>
    <property type="match status" value="1"/>
</dbReference>
<dbReference type="PROSITE" id="PS50048">
    <property type="entry name" value="ZN2_CY6_FUNGAL_2"/>
    <property type="match status" value="1"/>
</dbReference>
<dbReference type="CDD" id="cd12148">
    <property type="entry name" value="fungal_TF_MHR"/>
    <property type="match status" value="1"/>
</dbReference>
<keyword evidence="3" id="KW-0805">Transcription regulation</keyword>
<evidence type="ECO:0000256" key="5">
    <source>
        <dbReference type="ARBA" id="ARBA00023242"/>
    </source>
</evidence>
<keyword evidence="5" id="KW-0539">Nucleus</keyword>
<dbReference type="GO" id="GO:0006351">
    <property type="term" value="P:DNA-templated transcription"/>
    <property type="evidence" value="ECO:0007669"/>
    <property type="project" value="InterPro"/>
</dbReference>
<dbReference type="InterPro" id="IPR007219">
    <property type="entry name" value="XnlR_reg_dom"/>
</dbReference>
<dbReference type="InterPro" id="IPR036864">
    <property type="entry name" value="Zn2-C6_fun-type_DNA-bd_sf"/>
</dbReference>